<evidence type="ECO:0000313" key="11">
    <source>
        <dbReference type="Proteomes" id="UP000029861"/>
    </source>
</evidence>
<dbReference type="EMBL" id="JRPL02000001">
    <property type="protein sequence ID" value="TLD84841.1"/>
    <property type="molecule type" value="Genomic_DNA"/>
</dbReference>
<dbReference type="AlphaFoldDB" id="A0A099VFY5"/>
<evidence type="ECO:0000256" key="4">
    <source>
        <dbReference type="ARBA" id="ARBA00022980"/>
    </source>
</evidence>
<dbReference type="SUPFAM" id="SSF50249">
    <property type="entry name" value="Nucleic acid-binding proteins"/>
    <property type="match status" value="1"/>
</dbReference>
<evidence type="ECO:0000256" key="2">
    <source>
        <dbReference type="ARBA" id="ARBA00022730"/>
    </source>
</evidence>
<dbReference type="PANTHER" id="PTHR10744:SF1">
    <property type="entry name" value="SMALL RIBOSOMAL SUBUNIT PROTEIN US17M"/>
    <property type="match status" value="1"/>
</dbReference>
<evidence type="ECO:0000313" key="12">
    <source>
        <dbReference type="Proteomes" id="UP000029878"/>
    </source>
</evidence>
<dbReference type="PRINTS" id="PR00973">
    <property type="entry name" value="RIBOSOMALS17"/>
</dbReference>
<evidence type="ECO:0000256" key="6">
    <source>
        <dbReference type="HAMAP-Rule" id="MF_01345"/>
    </source>
</evidence>
<dbReference type="InterPro" id="IPR012340">
    <property type="entry name" value="NA-bd_OB-fold"/>
</dbReference>
<dbReference type="RefSeq" id="WP_034319724.1">
    <property type="nucleotide sequence ID" value="NZ_BAAFHN010000003.1"/>
</dbReference>
<evidence type="ECO:0000313" key="8">
    <source>
        <dbReference type="EMBL" id="GAB0172224.1"/>
    </source>
</evidence>
<comment type="function">
    <text evidence="6">One of the primary rRNA binding proteins, it binds specifically to the 5'-end of 16S ribosomal RNA.</text>
</comment>
<evidence type="ECO:0000256" key="3">
    <source>
        <dbReference type="ARBA" id="ARBA00022884"/>
    </source>
</evidence>
<keyword evidence="3 6" id="KW-0694">RNA-binding</keyword>
<evidence type="ECO:0000256" key="7">
    <source>
        <dbReference type="RuleBase" id="RU003872"/>
    </source>
</evidence>
<dbReference type="InterPro" id="IPR019979">
    <property type="entry name" value="Ribosomal_uS17_CS"/>
</dbReference>
<evidence type="ECO:0000313" key="13">
    <source>
        <dbReference type="Proteomes" id="UP001562457"/>
    </source>
</evidence>
<name>A0A099VFY5_9HELI</name>
<dbReference type="CDD" id="cd00364">
    <property type="entry name" value="Ribosomal_uS17"/>
    <property type="match status" value="1"/>
</dbReference>
<dbReference type="GO" id="GO:0022627">
    <property type="term" value="C:cytosolic small ribosomal subunit"/>
    <property type="evidence" value="ECO:0007669"/>
    <property type="project" value="TreeGrafter"/>
</dbReference>
<comment type="caution">
    <text evidence="9">The sequence shown here is derived from an EMBL/GenBank/DDBJ whole genome shotgun (WGS) entry which is preliminary data.</text>
</comment>
<keyword evidence="2 6" id="KW-0699">rRNA-binding</keyword>
<dbReference type="OrthoDB" id="9811714at2"/>
<proteinExistence type="inferred from homology"/>
<dbReference type="PANTHER" id="PTHR10744">
    <property type="entry name" value="40S RIBOSOMAL PROTEIN S11 FAMILY MEMBER"/>
    <property type="match status" value="1"/>
</dbReference>
<comment type="similarity">
    <text evidence="1 6 7">Belongs to the universal ribosomal protein uS17 family.</text>
</comment>
<keyword evidence="13" id="KW-1185">Reference proteome</keyword>
<sequence length="88" mass="9966">MNEKQAHKRVIQGKVVSIAGNKSAVILVERKVVHPKYRKIVKRFKKYIIHDEDCKTRVGDVVSAIECKPISKHKAFTLKDIVVVGVSE</sequence>
<reference evidence="8 13" key="3">
    <citation type="submission" date="2024-06" db="EMBL/GenBank/DDBJ databases">
        <title>Draft genome sequence of Helicobacter trogontum NHP16-4001.</title>
        <authorList>
            <person name="Rimbara E."/>
            <person name="Suzuki M."/>
        </authorList>
    </citation>
    <scope>NUCLEOTIDE SEQUENCE [LARGE SCALE GENOMIC DNA]</scope>
    <source>
        <strain evidence="8 13">NHP16-4001</strain>
    </source>
</reference>
<dbReference type="PROSITE" id="PS00056">
    <property type="entry name" value="RIBOSOMAL_S17"/>
    <property type="match status" value="1"/>
</dbReference>
<dbReference type="Proteomes" id="UP001562457">
    <property type="component" value="Unassembled WGS sequence"/>
</dbReference>
<dbReference type="HAMAP" id="MF_01345_B">
    <property type="entry name" value="Ribosomal_uS17_B"/>
    <property type="match status" value="1"/>
</dbReference>
<keyword evidence="4 6" id="KW-0689">Ribosomal protein</keyword>
<reference evidence="10" key="2">
    <citation type="submission" date="2018-04" db="EMBL/GenBank/DDBJ databases">
        <authorList>
            <person name="Sheh A."/>
            <person name="Shen Z."/>
            <person name="Mannion A.J."/>
            <person name="Fox J.G."/>
        </authorList>
    </citation>
    <scope>NUCLEOTIDE SEQUENCE</scope>
    <source>
        <strain evidence="10">ATCC 49310</strain>
    </source>
</reference>
<dbReference type="Gene3D" id="2.40.50.140">
    <property type="entry name" value="Nucleic acid-binding proteins"/>
    <property type="match status" value="1"/>
</dbReference>
<dbReference type="STRING" id="50960.LS81_04715"/>
<comment type="subunit">
    <text evidence="6">Part of the 30S ribosomal subunit.</text>
</comment>
<dbReference type="GO" id="GO:0003735">
    <property type="term" value="F:structural constituent of ribosome"/>
    <property type="evidence" value="ECO:0007669"/>
    <property type="project" value="InterPro"/>
</dbReference>
<evidence type="ECO:0000313" key="10">
    <source>
        <dbReference type="EMBL" id="TLD98732.1"/>
    </source>
</evidence>
<dbReference type="InterPro" id="IPR019984">
    <property type="entry name" value="Ribosomal_uS17_bact/chlr"/>
</dbReference>
<dbReference type="Proteomes" id="UP000029861">
    <property type="component" value="Unassembled WGS sequence"/>
</dbReference>
<protein>
    <recommendedName>
        <fullName evidence="6">Small ribosomal subunit protein uS17</fullName>
    </recommendedName>
</protein>
<reference evidence="11 12" key="1">
    <citation type="journal article" date="2014" name="Genome Announc.">
        <title>Draft genome sequences of eight enterohepatic helicobacter species isolated from both laboratory and wild rodents.</title>
        <authorList>
            <person name="Sheh A."/>
            <person name="Shen Z."/>
            <person name="Fox J.G."/>
        </authorList>
    </citation>
    <scope>NUCLEOTIDE SEQUENCE [LARGE SCALE GENOMIC DNA]</scope>
    <source>
        <strain evidence="10 11">ATCC 49310</strain>
        <strain evidence="9 12">ATCC 700114</strain>
    </source>
</reference>
<organism evidence="9 12">
    <name type="scientific">Helicobacter trogontum</name>
    <dbReference type="NCBI Taxonomy" id="50960"/>
    <lineage>
        <taxon>Bacteria</taxon>
        <taxon>Pseudomonadati</taxon>
        <taxon>Campylobacterota</taxon>
        <taxon>Epsilonproteobacteria</taxon>
        <taxon>Campylobacterales</taxon>
        <taxon>Helicobacteraceae</taxon>
        <taxon>Helicobacter</taxon>
    </lineage>
</organism>
<dbReference type="Proteomes" id="UP000029878">
    <property type="component" value="Unassembled WGS sequence"/>
</dbReference>
<accession>A0A099VFY5</accession>
<dbReference type="GO" id="GO:0006412">
    <property type="term" value="P:translation"/>
    <property type="evidence" value="ECO:0007669"/>
    <property type="project" value="UniProtKB-UniRule"/>
</dbReference>
<evidence type="ECO:0000256" key="5">
    <source>
        <dbReference type="ARBA" id="ARBA00023274"/>
    </source>
</evidence>
<dbReference type="Pfam" id="PF00366">
    <property type="entry name" value="Ribosomal_S17"/>
    <property type="match status" value="1"/>
</dbReference>
<evidence type="ECO:0000313" key="9">
    <source>
        <dbReference type="EMBL" id="TLD84841.1"/>
    </source>
</evidence>
<dbReference type="GO" id="GO:0019843">
    <property type="term" value="F:rRNA binding"/>
    <property type="evidence" value="ECO:0007669"/>
    <property type="project" value="UniProtKB-UniRule"/>
</dbReference>
<dbReference type="InterPro" id="IPR000266">
    <property type="entry name" value="Ribosomal_uS17"/>
</dbReference>
<dbReference type="EMBL" id="JRPK02000008">
    <property type="protein sequence ID" value="TLD98732.1"/>
    <property type="molecule type" value="Genomic_DNA"/>
</dbReference>
<dbReference type="EMBL" id="BAAFHN010000003">
    <property type="protein sequence ID" value="GAB0172224.1"/>
    <property type="molecule type" value="Genomic_DNA"/>
</dbReference>
<dbReference type="NCBIfam" id="NF004123">
    <property type="entry name" value="PRK05610.1"/>
    <property type="match status" value="1"/>
</dbReference>
<gene>
    <name evidence="6 8" type="primary">rpsQ</name>
    <name evidence="10" type="ORF">LS80_003685</name>
    <name evidence="9" type="ORF">LS81_000200</name>
    <name evidence="8" type="ORF">NHP164001_02370</name>
</gene>
<keyword evidence="5 6" id="KW-0687">Ribonucleoprotein</keyword>
<dbReference type="eggNOG" id="COG0186">
    <property type="taxonomic scope" value="Bacteria"/>
</dbReference>
<evidence type="ECO:0000256" key="1">
    <source>
        <dbReference type="ARBA" id="ARBA00010254"/>
    </source>
</evidence>